<protein>
    <recommendedName>
        <fullName evidence="11">SRCR domain-containing protein</fullName>
    </recommendedName>
</protein>
<dbReference type="GO" id="GO:0030199">
    <property type="term" value="P:collagen fibril organization"/>
    <property type="evidence" value="ECO:0007669"/>
    <property type="project" value="TreeGrafter"/>
</dbReference>
<feature type="compositionally biased region" description="Polar residues" evidence="9">
    <location>
        <begin position="294"/>
        <end position="304"/>
    </location>
</feature>
<feature type="compositionally biased region" description="Pro residues" evidence="9">
    <location>
        <begin position="338"/>
        <end position="398"/>
    </location>
</feature>
<dbReference type="GO" id="GO:0016020">
    <property type="term" value="C:membrane"/>
    <property type="evidence" value="ECO:0007669"/>
    <property type="project" value="UniProtKB-SubCell"/>
</dbReference>
<reference evidence="12" key="1">
    <citation type="journal article" date="2021" name="Proc. Natl. Acad. Sci. U.S.A.">
        <title>Three genomes in the algal genus Volvox reveal the fate of a haploid sex-determining region after a transition to homothallism.</title>
        <authorList>
            <person name="Yamamoto K."/>
            <person name="Hamaji T."/>
            <person name="Kawai-Toyooka H."/>
            <person name="Matsuzaki R."/>
            <person name="Takahashi F."/>
            <person name="Nishimura Y."/>
            <person name="Kawachi M."/>
            <person name="Noguchi H."/>
            <person name="Minakuchi Y."/>
            <person name="Umen J.G."/>
            <person name="Toyoda A."/>
            <person name="Nozaki H."/>
        </authorList>
    </citation>
    <scope>NUCLEOTIDE SEQUENCE</scope>
    <source>
        <strain evidence="12">NIES-3786</strain>
    </source>
</reference>
<dbReference type="PRINTS" id="PR01217">
    <property type="entry name" value="PRICHEXTENSN"/>
</dbReference>
<dbReference type="Pfam" id="PF00530">
    <property type="entry name" value="SRCR"/>
    <property type="match status" value="1"/>
</dbReference>
<keyword evidence="2" id="KW-0812">Transmembrane</keyword>
<evidence type="ECO:0000256" key="8">
    <source>
        <dbReference type="ARBA" id="ARBA00023180"/>
    </source>
</evidence>
<dbReference type="PROSITE" id="PS50287">
    <property type="entry name" value="SRCR_2"/>
    <property type="match status" value="1"/>
</dbReference>
<dbReference type="OrthoDB" id="548667at2759"/>
<feature type="domain" description="SRCR" evidence="11">
    <location>
        <begin position="35"/>
        <end position="135"/>
    </location>
</feature>
<keyword evidence="6" id="KW-0472">Membrane</keyword>
<feature type="signal peptide" evidence="10">
    <location>
        <begin position="1"/>
        <end position="30"/>
    </location>
</feature>
<dbReference type="PANTHER" id="PTHR45817">
    <property type="entry name" value="LYSYL OXIDASE-LIKE-RELATED"/>
    <property type="match status" value="1"/>
</dbReference>
<feature type="chain" id="PRO_5035152176" description="SRCR domain-containing protein" evidence="10">
    <location>
        <begin position="31"/>
        <end position="499"/>
    </location>
</feature>
<keyword evidence="7" id="KW-1015">Disulfide bond</keyword>
<dbReference type="SMART" id="SM00202">
    <property type="entry name" value="SR"/>
    <property type="match status" value="1"/>
</dbReference>
<dbReference type="Gene3D" id="3.10.250.10">
    <property type="entry name" value="SRCR-like domain"/>
    <property type="match status" value="1"/>
</dbReference>
<dbReference type="PRINTS" id="PR00258">
    <property type="entry name" value="SPERACTRCPTR"/>
</dbReference>
<dbReference type="InterPro" id="IPR036772">
    <property type="entry name" value="SRCR-like_dom_sf"/>
</dbReference>
<keyword evidence="13" id="KW-1185">Reference proteome</keyword>
<sequence>LWLFRRHQILLIYTAILWVAFSRFPQSALAQESPVRLTNSAEPSEGRVEIRNGNDWVPICGGGLGLVEARLICRHLGHGDARAASLQVRALQHLPTRAAATLRCSEGVSSLHQCSLTWAGSQGCTSGSVAWVRCAAPSERSFVTAVRGDVEARADAILLFPRPDTLPAAAQKQRWRRLLQTGVAPLQSPLTQSATILTPQQSRPSPLQSRPVVSVAPPPSPRRPPSPRPSPSPKKPPQPLQPVNPPLWKPLPPPSPPTFQQGQPLPGSASTLQSAPLYPPPPLWQYPLQAPPTSDAQTPVATQDPSPPPSRQVNPDVPSVQQLPLQPYLSPALRGQAQPPPQTTTPESTPPPPQALQPFPPSPPPQPRKPPPPRRTPVPPRPNPPPSQPALPAPKPPSKIGPVTCKVVLVGNDKDSVSASVSQILQADVQCTGGGAGAMEPAVNVTVGGRLLVFAAAWQGVVVSQRPGDEGIGLTFNDVPYLQLRNSVVQDLPYGRGAL</sequence>
<name>A0A8J4FPK5_9CHLO</name>
<comment type="subcellular location">
    <subcellularLocation>
        <location evidence="1">Membrane</location>
        <topology evidence="1">Single-pass membrane protein</topology>
    </subcellularLocation>
</comment>
<dbReference type="GO" id="GO:0005615">
    <property type="term" value="C:extracellular space"/>
    <property type="evidence" value="ECO:0007669"/>
    <property type="project" value="TreeGrafter"/>
</dbReference>
<proteinExistence type="predicted"/>
<evidence type="ECO:0000313" key="12">
    <source>
        <dbReference type="EMBL" id="GIL80706.1"/>
    </source>
</evidence>
<feature type="region of interest" description="Disordered" evidence="9">
    <location>
        <begin position="199"/>
        <end position="398"/>
    </location>
</feature>
<evidence type="ECO:0000256" key="10">
    <source>
        <dbReference type="SAM" id="SignalP"/>
    </source>
</evidence>
<dbReference type="EMBL" id="BNCP01000019">
    <property type="protein sequence ID" value="GIL80706.1"/>
    <property type="molecule type" value="Genomic_DNA"/>
</dbReference>
<dbReference type="InterPro" id="IPR001190">
    <property type="entry name" value="SRCR"/>
</dbReference>
<organism evidence="12 13">
    <name type="scientific">Volvox reticuliferus</name>
    <dbReference type="NCBI Taxonomy" id="1737510"/>
    <lineage>
        <taxon>Eukaryota</taxon>
        <taxon>Viridiplantae</taxon>
        <taxon>Chlorophyta</taxon>
        <taxon>core chlorophytes</taxon>
        <taxon>Chlorophyceae</taxon>
        <taxon>CS clade</taxon>
        <taxon>Chlamydomonadales</taxon>
        <taxon>Volvocaceae</taxon>
        <taxon>Volvox</taxon>
    </lineage>
</organism>
<dbReference type="GO" id="GO:0004720">
    <property type="term" value="F:protein-lysine 6-oxidase activity"/>
    <property type="evidence" value="ECO:0007669"/>
    <property type="project" value="TreeGrafter"/>
</dbReference>
<evidence type="ECO:0000256" key="1">
    <source>
        <dbReference type="ARBA" id="ARBA00004167"/>
    </source>
</evidence>
<evidence type="ECO:0000313" key="13">
    <source>
        <dbReference type="Proteomes" id="UP000747110"/>
    </source>
</evidence>
<evidence type="ECO:0000256" key="4">
    <source>
        <dbReference type="ARBA" id="ARBA00022737"/>
    </source>
</evidence>
<comment type="caution">
    <text evidence="12">The sequence shown here is derived from an EMBL/GenBank/DDBJ whole genome shotgun (WGS) entry which is preliminary data.</text>
</comment>
<evidence type="ECO:0000256" key="6">
    <source>
        <dbReference type="ARBA" id="ARBA00023136"/>
    </source>
</evidence>
<keyword evidence="4" id="KW-0677">Repeat</keyword>
<dbReference type="InterPro" id="IPR050912">
    <property type="entry name" value="LOX-like_protein"/>
</dbReference>
<evidence type="ECO:0000256" key="9">
    <source>
        <dbReference type="SAM" id="MobiDB-lite"/>
    </source>
</evidence>
<dbReference type="AlphaFoldDB" id="A0A8J4FPK5"/>
<dbReference type="SUPFAM" id="SSF56487">
    <property type="entry name" value="SRCR-like"/>
    <property type="match status" value="1"/>
</dbReference>
<accession>A0A8J4FPK5</accession>
<keyword evidence="5" id="KW-1133">Transmembrane helix</keyword>
<dbReference type="PANTHER" id="PTHR45817:SF6">
    <property type="entry name" value="PROTEIN-LYSINE 6-OXIDASE"/>
    <property type="match status" value="1"/>
</dbReference>
<evidence type="ECO:0000256" key="2">
    <source>
        <dbReference type="ARBA" id="ARBA00022692"/>
    </source>
</evidence>
<evidence type="ECO:0000256" key="5">
    <source>
        <dbReference type="ARBA" id="ARBA00022989"/>
    </source>
</evidence>
<gene>
    <name evidence="12" type="ORF">Vretifemale_10014</name>
</gene>
<feature type="non-terminal residue" evidence="12">
    <location>
        <position position="1"/>
    </location>
</feature>
<evidence type="ECO:0000256" key="7">
    <source>
        <dbReference type="ARBA" id="ARBA00023157"/>
    </source>
</evidence>
<feature type="non-terminal residue" evidence="12">
    <location>
        <position position="499"/>
    </location>
</feature>
<feature type="compositionally biased region" description="Polar residues" evidence="9">
    <location>
        <begin position="199"/>
        <end position="208"/>
    </location>
</feature>
<feature type="compositionally biased region" description="Pro residues" evidence="9">
    <location>
        <begin position="216"/>
        <end position="257"/>
    </location>
</feature>
<keyword evidence="8" id="KW-0325">Glycoprotein</keyword>
<keyword evidence="3 10" id="KW-0732">Signal</keyword>
<dbReference type="FunFam" id="3.10.250.10:FF:000016">
    <property type="entry name" value="Scavenger receptor cysteine-rich protein type 12"/>
    <property type="match status" value="1"/>
</dbReference>
<evidence type="ECO:0000259" key="11">
    <source>
        <dbReference type="PROSITE" id="PS50287"/>
    </source>
</evidence>
<evidence type="ECO:0000256" key="3">
    <source>
        <dbReference type="ARBA" id="ARBA00022729"/>
    </source>
</evidence>
<dbReference type="Proteomes" id="UP000747110">
    <property type="component" value="Unassembled WGS sequence"/>
</dbReference>